<sequence>MFEENQDEEELSSEVLPRSILLCNNYYKKRHITYTYLDMYYTYISPNNAIQVCSPDPLLHSDFLTLFQNFAKGTDNDLFRRCWKSSMCFSFRNKFPKIAACCSMLPTLRSSVNINIFILKLRAYINGSKQFSSSCNYIFDTWYGGNPILWFDLQGKEGTFSEYVWNEAEILFELKYPTQRTREGWSTHNINLGNVKCTLIGVYKKGNNKEDIEFKDPI</sequence>
<protein>
    <submittedName>
        <fullName evidence="1">Uncharacterized protein</fullName>
    </submittedName>
</protein>
<evidence type="ECO:0000313" key="2">
    <source>
        <dbReference type="Proteomes" id="UP001386955"/>
    </source>
</evidence>
<proteinExistence type="predicted"/>
<dbReference type="AlphaFoldDB" id="A0AAN9RL14"/>
<reference evidence="1 2" key="1">
    <citation type="submission" date="2024-01" db="EMBL/GenBank/DDBJ databases">
        <title>The genomes of 5 underutilized Papilionoideae crops provide insights into root nodulation and disease resistanc.</title>
        <authorList>
            <person name="Jiang F."/>
        </authorList>
    </citation>
    <scope>NUCLEOTIDE SEQUENCE [LARGE SCALE GENOMIC DNA]</scope>
    <source>
        <strain evidence="1">DUOXIRENSHENG_FW03</strain>
        <tissue evidence="1">Leaves</tissue>
    </source>
</reference>
<gene>
    <name evidence="1" type="ORF">VNO78_33084</name>
</gene>
<name>A0AAN9RL14_PSOTE</name>
<keyword evidence="2" id="KW-1185">Reference proteome</keyword>
<organism evidence="1 2">
    <name type="scientific">Psophocarpus tetragonolobus</name>
    <name type="common">Winged bean</name>
    <name type="synonym">Dolichos tetragonolobus</name>
    <dbReference type="NCBI Taxonomy" id="3891"/>
    <lineage>
        <taxon>Eukaryota</taxon>
        <taxon>Viridiplantae</taxon>
        <taxon>Streptophyta</taxon>
        <taxon>Embryophyta</taxon>
        <taxon>Tracheophyta</taxon>
        <taxon>Spermatophyta</taxon>
        <taxon>Magnoliopsida</taxon>
        <taxon>eudicotyledons</taxon>
        <taxon>Gunneridae</taxon>
        <taxon>Pentapetalae</taxon>
        <taxon>rosids</taxon>
        <taxon>fabids</taxon>
        <taxon>Fabales</taxon>
        <taxon>Fabaceae</taxon>
        <taxon>Papilionoideae</taxon>
        <taxon>50 kb inversion clade</taxon>
        <taxon>NPAAA clade</taxon>
        <taxon>indigoferoid/millettioid clade</taxon>
        <taxon>Phaseoleae</taxon>
        <taxon>Psophocarpus</taxon>
    </lineage>
</organism>
<dbReference type="EMBL" id="JAYMYS010000009">
    <property type="protein sequence ID" value="KAK7380570.1"/>
    <property type="molecule type" value="Genomic_DNA"/>
</dbReference>
<dbReference type="Proteomes" id="UP001386955">
    <property type="component" value="Unassembled WGS sequence"/>
</dbReference>
<accession>A0AAN9RL14</accession>
<evidence type="ECO:0000313" key="1">
    <source>
        <dbReference type="EMBL" id="KAK7380570.1"/>
    </source>
</evidence>
<comment type="caution">
    <text evidence="1">The sequence shown here is derived from an EMBL/GenBank/DDBJ whole genome shotgun (WGS) entry which is preliminary data.</text>
</comment>